<sequence>MSFLRLTFALALIGILGTACSHLDISAAPLGDQVLHGTVDFHPLPPLGKTSVLVRMVDVTNDDPIVIGETTVQAAGAPPVPFTISYKASDIEPPKRVQLVVRVSVDGKLRYYNIDSYAVSPMNADRTVRVWVTPVRR</sequence>
<dbReference type="EMBL" id="MLJW01000002">
    <property type="protein sequence ID" value="OIR18702.1"/>
    <property type="molecule type" value="Genomic_DNA"/>
</dbReference>
<evidence type="ECO:0000313" key="1">
    <source>
        <dbReference type="EMBL" id="OIR18702.1"/>
    </source>
</evidence>
<accession>A0A1J5U314</accession>
<name>A0A1J5U314_9ZZZZ</name>
<comment type="caution">
    <text evidence="1">The sequence shown here is derived from an EMBL/GenBank/DDBJ whole genome shotgun (WGS) entry which is preliminary data.</text>
</comment>
<dbReference type="Pfam" id="PF09619">
    <property type="entry name" value="YscW"/>
    <property type="match status" value="1"/>
</dbReference>
<evidence type="ECO:0008006" key="2">
    <source>
        <dbReference type="Google" id="ProtNLM"/>
    </source>
</evidence>
<gene>
    <name evidence="1" type="ORF">GALL_10420</name>
</gene>
<dbReference type="PROSITE" id="PS51257">
    <property type="entry name" value="PROKAR_LIPOPROTEIN"/>
    <property type="match status" value="1"/>
</dbReference>
<proteinExistence type="predicted"/>
<protein>
    <recommendedName>
        <fullName evidence="2">Lipoprotein</fullName>
    </recommendedName>
</protein>
<organism evidence="1">
    <name type="scientific">mine drainage metagenome</name>
    <dbReference type="NCBI Taxonomy" id="410659"/>
    <lineage>
        <taxon>unclassified sequences</taxon>
        <taxon>metagenomes</taxon>
        <taxon>ecological metagenomes</taxon>
    </lineage>
</organism>
<dbReference type="AlphaFoldDB" id="A0A1J5U314"/>
<reference evidence="1" key="1">
    <citation type="submission" date="2016-10" db="EMBL/GenBank/DDBJ databases">
        <title>Sequence of Gallionella enrichment culture.</title>
        <authorList>
            <person name="Poehlein A."/>
            <person name="Muehling M."/>
            <person name="Daniel R."/>
        </authorList>
    </citation>
    <scope>NUCLEOTIDE SEQUENCE</scope>
</reference>
<dbReference type="InterPro" id="IPR039366">
    <property type="entry name" value="Pilotin"/>
</dbReference>